<dbReference type="AlphaFoldDB" id="A0A930VJY9"/>
<comment type="similarity">
    <text evidence="1">Belongs to the NAD(P)-dependent epimerase/dehydratase family. SDR39U1 subfamily.</text>
</comment>
<comment type="caution">
    <text evidence="4">The sequence shown here is derived from an EMBL/GenBank/DDBJ whole genome shotgun (WGS) entry which is preliminary data.</text>
</comment>
<dbReference type="PANTHER" id="PTHR11092">
    <property type="entry name" value="SUGAR NUCLEOTIDE EPIMERASE RELATED"/>
    <property type="match status" value="1"/>
</dbReference>
<proteinExistence type="inferred from homology"/>
<dbReference type="Gene3D" id="3.40.50.720">
    <property type="entry name" value="NAD(P)-binding Rossmann-like Domain"/>
    <property type="match status" value="1"/>
</dbReference>
<dbReference type="PANTHER" id="PTHR11092:SF0">
    <property type="entry name" value="EPIMERASE FAMILY PROTEIN SDR39U1"/>
    <property type="match status" value="1"/>
</dbReference>
<evidence type="ECO:0000259" key="2">
    <source>
        <dbReference type="Pfam" id="PF01370"/>
    </source>
</evidence>
<dbReference type="InterPro" id="IPR013549">
    <property type="entry name" value="DUF1731"/>
</dbReference>
<dbReference type="EMBL" id="JADKPO010000011">
    <property type="protein sequence ID" value="MBF4768032.1"/>
    <property type="molecule type" value="Genomic_DNA"/>
</dbReference>
<dbReference type="InterPro" id="IPR036291">
    <property type="entry name" value="NAD(P)-bd_dom_sf"/>
</dbReference>
<keyword evidence="5" id="KW-1185">Reference proteome</keyword>
<gene>
    <name evidence="4" type="ORF">ISU10_09660</name>
</gene>
<sequence>MKVVVAGGSGALGSRLCEDLANRGHEVVVLTRRSRTGPFRQVEWDGRTVGSWRTELEGSAVVNLAGELVDRRPTPANLDLLTRSRVEPTRALVETSATLSSLVPVWLQSSTLAIYGDAGEQVLDESAPPADGPPQMAGVAKAWELAAREANTERMVTLRTGIVLDNDTPALDRLRALARWGLGGRVGSGRQWVSWIHIEDWLAVVRAMLLPTGPAMSGVVHATGPHPVRNADLMAALRADAGRPAAPPTPRALVRLGAVLLRTDPALALTGRRAIPARLLDAGFDFRHPDLAEALADLRLRHRAGG</sequence>
<feature type="domain" description="NAD-dependent epimerase/dehydratase" evidence="2">
    <location>
        <begin position="3"/>
        <end position="209"/>
    </location>
</feature>
<dbReference type="RefSeq" id="WP_194696190.1">
    <property type="nucleotide sequence ID" value="NZ_JADKPO010000011.1"/>
</dbReference>
<dbReference type="InterPro" id="IPR001509">
    <property type="entry name" value="Epimerase_deHydtase"/>
</dbReference>
<dbReference type="Pfam" id="PF08338">
    <property type="entry name" value="DUF1731"/>
    <property type="match status" value="1"/>
</dbReference>
<reference evidence="4" key="1">
    <citation type="submission" date="2020-11" db="EMBL/GenBank/DDBJ databases">
        <title>Nocardioides cynanchi sp. nov., isolated from soil of rhizosphere of Cynanchum wilfordii.</title>
        <authorList>
            <person name="Lee J.-S."/>
            <person name="Suh M.K."/>
            <person name="Kim J.-S."/>
        </authorList>
    </citation>
    <scope>NUCLEOTIDE SEQUENCE</scope>
    <source>
        <strain evidence="4">KCTC 19276</strain>
    </source>
</reference>
<evidence type="ECO:0000313" key="5">
    <source>
        <dbReference type="Proteomes" id="UP000660668"/>
    </source>
</evidence>
<dbReference type="InterPro" id="IPR010099">
    <property type="entry name" value="SDR39U1"/>
</dbReference>
<feature type="domain" description="DUF1731" evidence="3">
    <location>
        <begin position="250"/>
        <end position="298"/>
    </location>
</feature>
<dbReference type="NCBIfam" id="TIGR01777">
    <property type="entry name" value="yfcH"/>
    <property type="match status" value="1"/>
</dbReference>
<evidence type="ECO:0000313" key="4">
    <source>
        <dbReference type="EMBL" id="MBF4768032.1"/>
    </source>
</evidence>
<dbReference type="Pfam" id="PF01370">
    <property type="entry name" value="Epimerase"/>
    <property type="match status" value="1"/>
</dbReference>
<accession>A0A930VJY9</accession>
<organism evidence="4 5">
    <name type="scientific">Nocardioides agariphilus</name>
    <dbReference type="NCBI Taxonomy" id="433664"/>
    <lineage>
        <taxon>Bacteria</taxon>
        <taxon>Bacillati</taxon>
        <taxon>Actinomycetota</taxon>
        <taxon>Actinomycetes</taxon>
        <taxon>Propionibacteriales</taxon>
        <taxon>Nocardioidaceae</taxon>
        <taxon>Nocardioides</taxon>
    </lineage>
</organism>
<dbReference type="SUPFAM" id="SSF51735">
    <property type="entry name" value="NAD(P)-binding Rossmann-fold domains"/>
    <property type="match status" value="1"/>
</dbReference>
<protein>
    <submittedName>
        <fullName evidence="4">TIGR01777 family protein</fullName>
    </submittedName>
</protein>
<evidence type="ECO:0000256" key="1">
    <source>
        <dbReference type="ARBA" id="ARBA00009353"/>
    </source>
</evidence>
<evidence type="ECO:0000259" key="3">
    <source>
        <dbReference type="Pfam" id="PF08338"/>
    </source>
</evidence>
<name>A0A930VJY9_9ACTN</name>
<dbReference type="Proteomes" id="UP000660668">
    <property type="component" value="Unassembled WGS sequence"/>
</dbReference>